<evidence type="ECO:0000256" key="1">
    <source>
        <dbReference type="SAM" id="MobiDB-lite"/>
    </source>
</evidence>
<evidence type="ECO:0000313" key="2">
    <source>
        <dbReference type="EMBL" id="SBV32439.1"/>
    </source>
</evidence>
<reference evidence="2" key="1">
    <citation type="submission" date="2016-03" db="EMBL/GenBank/DDBJ databases">
        <authorList>
            <person name="Ploux O."/>
        </authorList>
    </citation>
    <scope>NUCLEOTIDE SEQUENCE</scope>
    <source>
        <strain evidence="2">UC10</strain>
    </source>
</reference>
<protein>
    <submittedName>
        <fullName evidence="2">Uncharacterized protein</fullName>
    </submittedName>
</protein>
<name>A0A1Y5PR29_9SPHN</name>
<proteinExistence type="predicted"/>
<organism evidence="2">
    <name type="scientific">uncultured Sphingopyxis sp</name>
    <dbReference type="NCBI Taxonomy" id="310581"/>
    <lineage>
        <taxon>Bacteria</taxon>
        <taxon>Pseudomonadati</taxon>
        <taxon>Pseudomonadota</taxon>
        <taxon>Alphaproteobacteria</taxon>
        <taxon>Sphingomonadales</taxon>
        <taxon>Sphingomonadaceae</taxon>
        <taxon>Sphingopyxis</taxon>
        <taxon>environmental samples</taxon>
    </lineage>
</organism>
<accession>A0A1Y5PR29</accession>
<dbReference type="AlphaFoldDB" id="A0A1Y5PR29"/>
<gene>
    <name evidence="2" type="ORF">SPPYR_1319</name>
</gene>
<dbReference type="EMBL" id="LT598653">
    <property type="protein sequence ID" value="SBV32439.1"/>
    <property type="molecule type" value="Genomic_DNA"/>
</dbReference>
<dbReference type="KEGG" id="sphu:SPPYR_1319"/>
<sequence>MAPELRGRVDLTAPRDVREGESIDRIYKSPAANSNPHQRLRGVHPSVGATGFMKTRGPSLHP</sequence>
<feature type="region of interest" description="Disordered" evidence="1">
    <location>
        <begin position="29"/>
        <end position="62"/>
    </location>
</feature>